<evidence type="ECO:0000256" key="4">
    <source>
        <dbReference type="ARBA" id="ARBA00023295"/>
    </source>
</evidence>
<name>A0A9W6HHV5_9MICO</name>
<reference evidence="6" key="2">
    <citation type="submission" date="2023-01" db="EMBL/GenBank/DDBJ databases">
        <authorList>
            <person name="Sun Q."/>
            <person name="Evtushenko L."/>
        </authorList>
    </citation>
    <scope>NUCLEOTIDE SEQUENCE</scope>
    <source>
        <strain evidence="6">VKM Ac-1447</strain>
    </source>
</reference>
<dbReference type="CDD" id="cd10789">
    <property type="entry name" value="GH38N_AMII_ER_cytosolic"/>
    <property type="match status" value="1"/>
</dbReference>
<evidence type="ECO:0000313" key="6">
    <source>
        <dbReference type="EMBL" id="GLJ80108.1"/>
    </source>
</evidence>
<dbReference type="InterPro" id="IPR028995">
    <property type="entry name" value="Glyco_hydro_57/38_cen_sf"/>
</dbReference>
<feature type="domain" description="Glycoside hydrolase family 38 central" evidence="5">
    <location>
        <begin position="524"/>
        <end position="602"/>
    </location>
</feature>
<dbReference type="AlphaFoldDB" id="A0A9W6HHV5"/>
<dbReference type="InterPro" id="IPR011013">
    <property type="entry name" value="Gal_mutarotase_sf_dom"/>
</dbReference>
<accession>A0A9W6HHV5</accession>
<dbReference type="Pfam" id="PF07748">
    <property type="entry name" value="Glyco_hydro_38C"/>
    <property type="match status" value="1"/>
</dbReference>
<keyword evidence="4" id="KW-0326">Glycosidase</keyword>
<dbReference type="SMART" id="SM00872">
    <property type="entry name" value="Alpha-mann_mid"/>
    <property type="match status" value="1"/>
</dbReference>
<dbReference type="GO" id="GO:0004559">
    <property type="term" value="F:alpha-mannosidase activity"/>
    <property type="evidence" value="ECO:0007669"/>
    <property type="project" value="InterPro"/>
</dbReference>
<dbReference type="EMBL" id="BSEO01000011">
    <property type="protein sequence ID" value="GLJ80108.1"/>
    <property type="molecule type" value="Genomic_DNA"/>
</dbReference>
<dbReference type="Gene3D" id="1.20.1270.50">
    <property type="entry name" value="Glycoside hydrolase family 38, central domain"/>
    <property type="match status" value="1"/>
</dbReference>
<dbReference type="Pfam" id="PF17677">
    <property type="entry name" value="Glyco_hydro38C2"/>
    <property type="match status" value="1"/>
</dbReference>
<dbReference type="Gene3D" id="2.70.98.30">
    <property type="entry name" value="Golgi alpha-mannosidase II, domain 4"/>
    <property type="match status" value="1"/>
</dbReference>
<dbReference type="GO" id="GO:0006013">
    <property type="term" value="P:mannose metabolic process"/>
    <property type="evidence" value="ECO:0007669"/>
    <property type="project" value="InterPro"/>
</dbReference>
<gene>
    <name evidence="6" type="ORF">GCM10017586_17910</name>
</gene>
<dbReference type="InterPro" id="IPR011330">
    <property type="entry name" value="Glyco_hydro/deAcase_b/a-brl"/>
</dbReference>
<keyword evidence="2" id="KW-0479">Metal-binding</keyword>
<dbReference type="InterPro" id="IPR011682">
    <property type="entry name" value="Glyco_hydro_38_C"/>
</dbReference>
<dbReference type="Gene3D" id="2.60.40.2220">
    <property type="match status" value="1"/>
</dbReference>
<comment type="similarity">
    <text evidence="1">Belongs to the glycosyl hydrolase 38 family.</text>
</comment>
<dbReference type="InterPro" id="IPR054723">
    <property type="entry name" value="Ams1-like_N"/>
</dbReference>
<dbReference type="GO" id="GO:0009313">
    <property type="term" value="P:oligosaccharide catabolic process"/>
    <property type="evidence" value="ECO:0007669"/>
    <property type="project" value="TreeGrafter"/>
</dbReference>
<dbReference type="Pfam" id="PF22907">
    <property type="entry name" value="Ams1-like_1st"/>
    <property type="match status" value="1"/>
</dbReference>
<evidence type="ECO:0000256" key="1">
    <source>
        <dbReference type="ARBA" id="ARBA00009792"/>
    </source>
</evidence>
<dbReference type="Pfam" id="PF09261">
    <property type="entry name" value="Alpha-mann_mid"/>
    <property type="match status" value="1"/>
</dbReference>
<keyword evidence="3 6" id="KW-0378">Hydrolase</keyword>
<dbReference type="SUPFAM" id="SSF88688">
    <property type="entry name" value="Families 57/38 glycoside transferase middle domain"/>
    <property type="match status" value="1"/>
</dbReference>
<dbReference type="SUPFAM" id="SSF74650">
    <property type="entry name" value="Galactose mutarotase-like"/>
    <property type="match status" value="1"/>
</dbReference>
<dbReference type="RefSeq" id="WP_210006073.1">
    <property type="nucleotide sequence ID" value="NZ_BSEO01000011.1"/>
</dbReference>
<dbReference type="InterPro" id="IPR015341">
    <property type="entry name" value="Glyco_hydro_38_cen"/>
</dbReference>
<dbReference type="PANTHER" id="PTHR46017:SF1">
    <property type="entry name" value="ALPHA-MANNOSIDASE 2C1"/>
    <property type="match status" value="1"/>
</dbReference>
<sequence>MHDRSTLALLRIDRFARERLAPAIHRASHPLTLACWEAPGEPVPFAEAEAGHYRPVAVGDPWGRPWGTTWFRVTGGAPAEWLTDGVAPDGTRLELVVDLGFTTGQPGFQCEAMVWSLDGRPMRGIAPLNNAVVEAVGPDGAVDVYIEAASNPDVGSLFTFEPTPVGDRATAGDAPIYVLRTVDVRLRDLEVTALLADTAALRGLVAQLDPGSPRRADILLALERMIDVVDPHDVAATATAGRAVLAPVLAQPATASAHTLHAVGHAHIDSAWLWPVRETVRKVARTFSNVLSLMDEDPDFVFAASSAQQYAWVKEYYPDLFERIRARVAEGRFVPVGSMWVESDTNLPGGEALARQFVAGKGFFQREFGLDTPEVWLPDSFGYSGALPQIARAAGARWFLTQKISWNETNRMPHHTFRWEGIDGTRLFTHFPPVDTYNSIVSAAELAHAERNYADKGRGTVSLLPYGFGDGGGGPTREMTAAVARTRSLEGSPRVEHSSPRRFFETAEREYPEPEVWVGELYLEFHRGTYTSQLATKQGNRRSEHLLREAELWAATAAVRVGEPYPAERLARVWETVLLQQFHDILPGSSIAWVYHDAERNYAAIERELEELIAGSLAALAGPASDDGDARVLRVNAAPHARGGAAALGATATGDATAAATPQRSGEGWVLDNGVIRVVLDERGLIVSAVDLASGRESVPPGTASALLQLHRDTPTQWDAWDVDVHYRNTVTDLVEADSVAADGDAVVVTRTFGGSRVVQRFALDAGSRTLSLGIELDWRETQKLLKLAFPVDVHTDTATSEVQFGHIDRKTHTNTSWDAARFETVAHRWVRVAEPGFGVAVVNDSTYGHDVTRAQRSVGGGTVSVVRLSLIRSAMFPDPTQDQGSYALNVGLVVGADVTDAVTEGYRINLPERSVTGTAEAIEPLVTVADPLVVVEALKLAEDGSGDVIVRLYEAGGRRVETAIEAAFAVRGVHQTDLLEREVAASALVSAQTRDEGLTARLSLRPFEIATLRFTR</sequence>
<dbReference type="SUPFAM" id="SSF88713">
    <property type="entry name" value="Glycoside hydrolase/deacetylase"/>
    <property type="match status" value="1"/>
</dbReference>
<dbReference type="GO" id="GO:0046872">
    <property type="term" value="F:metal ion binding"/>
    <property type="evidence" value="ECO:0007669"/>
    <property type="project" value="UniProtKB-KW"/>
</dbReference>
<evidence type="ECO:0000259" key="5">
    <source>
        <dbReference type="SMART" id="SM00872"/>
    </source>
</evidence>
<dbReference type="InterPro" id="IPR027291">
    <property type="entry name" value="Glyco_hydro_38_N_sf"/>
</dbReference>
<dbReference type="Pfam" id="PF01074">
    <property type="entry name" value="Glyco_hydro_38N"/>
    <property type="match status" value="1"/>
</dbReference>
<dbReference type="Gene3D" id="3.20.110.10">
    <property type="entry name" value="Glycoside hydrolase 38, N terminal domain"/>
    <property type="match status" value="1"/>
</dbReference>
<evidence type="ECO:0000256" key="2">
    <source>
        <dbReference type="ARBA" id="ARBA00022723"/>
    </source>
</evidence>
<dbReference type="FunFam" id="3.20.110.10:FF:000002">
    <property type="entry name" value="alpha-mannosidase 2C1 isoform X1"/>
    <property type="match status" value="1"/>
</dbReference>
<keyword evidence="7" id="KW-1185">Reference proteome</keyword>
<dbReference type="InterPro" id="IPR041147">
    <property type="entry name" value="GH38_C"/>
</dbReference>
<evidence type="ECO:0000256" key="3">
    <source>
        <dbReference type="ARBA" id="ARBA00022801"/>
    </source>
</evidence>
<dbReference type="GO" id="GO:0030246">
    <property type="term" value="F:carbohydrate binding"/>
    <property type="evidence" value="ECO:0007669"/>
    <property type="project" value="InterPro"/>
</dbReference>
<comment type="caution">
    <text evidence="6">The sequence shown here is derived from an EMBL/GenBank/DDBJ whole genome shotgun (WGS) entry which is preliminary data.</text>
</comment>
<dbReference type="Proteomes" id="UP001142317">
    <property type="component" value="Unassembled WGS sequence"/>
</dbReference>
<reference evidence="6" key="1">
    <citation type="journal article" date="2014" name="Int. J. Syst. Evol. Microbiol.">
        <title>Complete genome sequence of Corynebacterium casei LMG S-19264T (=DSM 44701T), isolated from a smear-ripened cheese.</title>
        <authorList>
            <consortium name="US DOE Joint Genome Institute (JGI-PGF)"/>
            <person name="Walter F."/>
            <person name="Albersmeier A."/>
            <person name="Kalinowski J."/>
            <person name="Ruckert C."/>
        </authorList>
    </citation>
    <scope>NUCLEOTIDE SEQUENCE</scope>
    <source>
        <strain evidence="6">VKM Ac-1447</strain>
    </source>
</reference>
<dbReference type="InterPro" id="IPR000602">
    <property type="entry name" value="Glyco_hydro_38_N"/>
</dbReference>
<proteinExistence type="inferred from homology"/>
<evidence type="ECO:0000313" key="7">
    <source>
        <dbReference type="Proteomes" id="UP001142317"/>
    </source>
</evidence>
<dbReference type="PANTHER" id="PTHR46017">
    <property type="entry name" value="ALPHA-MANNOSIDASE 2C1"/>
    <property type="match status" value="1"/>
</dbReference>
<organism evidence="6 7">
    <name type="scientific">Microbacterium imperiale</name>
    <dbReference type="NCBI Taxonomy" id="33884"/>
    <lineage>
        <taxon>Bacteria</taxon>
        <taxon>Bacillati</taxon>
        <taxon>Actinomycetota</taxon>
        <taxon>Actinomycetes</taxon>
        <taxon>Micrococcales</taxon>
        <taxon>Microbacteriaceae</taxon>
        <taxon>Microbacterium</taxon>
    </lineage>
</organism>
<dbReference type="InterPro" id="IPR037094">
    <property type="entry name" value="Glyco_hydro_38_cen_sf"/>
</dbReference>
<dbReference type="FunFam" id="1.20.1270.50:FF:000004">
    <property type="entry name" value="alpha-mannosidase 2C1 isoform X1"/>
    <property type="match status" value="1"/>
</dbReference>
<protein>
    <submittedName>
        <fullName evidence="6">Glycosyl hydrolase</fullName>
    </submittedName>
</protein>